<accession>B7FFY5</accession>
<protein>
    <submittedName>
        <fullName evidence="1">Uncharacterized protein</fullName>
    </submittedName>
</protein>
<organism evidence="1">
    <name type="scientific">Medicago truncatula</name>
    <name type="common">Barrel medic</name>
    <name type="synonym">Medicago tribuloides</name>
    <dbReference type="NCBI Taxonomy" id="3880"/>
    <lineage>
        <taxon>Eukaryota</taxon>
        <taxon>Viridiplantae</taxon>
        <taxon>Streptophyta</taxon>
        <taxon>Embryophyta</taxon>
        <taxon>Tracheophyta</taxon>
        <taxon>Spermatophyta</taxon>
        <taxon>Magnoliopsida</taxon>
        <taxon>eudicotyledons</taxon>
        <taxon>Gunneridae</taxon>
        <taxon>Pentapetalae</taxon>
        <taxon>rosids</taxon>
        <taxon>fabids</taxon>
        <taxon>Fabales</taxon>
        <taxon>Fabaceae</taxon>
        <taxon>Papilionoideae</taxon>
        <taxon>50 kb inversion clade</taxon>
        <taxon>NPAAA clade</taxon>
        <taxon>Hologalegina</taxon>
        <taxon>IRL clade</taxon>
        <taxon>Trifolieae</taxon>
        <taxon>Medicago</taxon>
    </lineage>
</organism>
<evidence type="ECO:0000313" key="1">
    <source>
        <dbReference type="EMBL" id="ACJ83586.1"/>
    </source>
</evidence>
<reference evidence="1" key="1">
    <citation type="submission" date="2008-12" db="EMBL/GenBank/DDBJ databases">
        <title>Medicago truncatula full length cdna cloning project.</title>
        <authorList>
            <person name="Moskal W."/>
            <person name="Chan A."/>
            <person name="Cheung F."/>
            <person name="Xiao Y."/>
            <person name="Town C.D."/>
        </authorList>
    </citation>
    <scope>NUCLEOTIDE SEQUENCE</scope>
</reference>
<dbReference type="EMBL" id="BT050918">
    <property type="protein sequence ID" value="ACJ83586.1"/>
    <property type="molecule type" value="mRNA"/>
</dbReference>
<name>B7FFY5_MEDTR</name>
<sequence length="25" mass="2810">MESLFTLCFPGMILGHLGFLRIGWA</sequence>
<proteinExistence type="evidence at transcript level"/>
<dbReference type="AlphaFoldDB" id="B7FFY5"/>